<organism evidence="2 3">
    <name type="scientific">Hansschlegelia plantiphila</name>
    <dbReference type="NCBI Taxonomy" id="374655"/>
    <lineage>
        <taxon>Bacteria</taxon>
        <taxon>Pseudomonadati</taxon>
        <taxon>Pseudomonadota</taxon>
        <taxon>Alphaproteobacteria</taxon>
        <taxon>Hyphomicrobiales</taxon>
        <taxon>Methylopilaceae</taxon>
        <taxon>Hansschlegelia</taxon>
    </lineage>
</organism>
<dbReference type="InterPro" id="IPR028098">
    <property type="entry name" value="Glyco_trans_4-like_N"/>
</dbReference>
<comment type="caution">
    <text evidence="2">The sequence shown here is derived from an EMBL/GenBank/DDBJ whole genome shotgun (WGS) entry which is preliminary data.</text>
</comment>
<accession>A0A9W6J5Q8</accession>
<gene>
    <name evidence="2" type="ORF">GCM10008179_33480</name>
</gene>
<keyword evidence="3" id="KW-1185">Reference proteome</keyword>
<dbReference type="AlphaFoldDB" id="A0A9W6J5Q8"/>
<proteinExistence type="predicted"/>
<dbReference type="SUPFAM" id="SSF53756">
    <property type="entry name" value="UDP-Glycosyltransferase/glycogen phosphorylase"/>
    <property type="match status" value="1"/>
</dbReference>
<feature type="domain" description="Glycosyltransferase subfamily 4-like N-terminal" evidence="1">
    <location>
        <begin position="21"/>
        <end position="181"/>
    </location>
</feature>
<protein>
    <submittedName>
        <fullName evidence="2">Glycosyl transferase</fullName>
    </submittedName>
</protein>
<evidence type="ECO:0000313" key="2">
    <source>
        <dbReference type="EMBL" id="GLK69710.1"/>
    </source>
</evidence>
<dbReference type="RefSeq" id="WP_271169931.1">
    <property type="nucleotide sequence ID" value="NZ_BSFI01000023.1"/>
</dbReference>
<dbReference type="GO" id="GO:0016757">
    <property type="term" value="F:glycosyltransferase activity"/>
    <property type="evidence" value="ECO:0007669"/>
    <property type="project" value="TreeGrafter"/>
</dbReference>
<sequence length="392" mass="42859">MLEPLGQSQVLGYLAPLAVDHEIRLISFEKKQDAANGPLMSAMRDRLKAAGIRWTPYRYHKSPSALATAYDIAVAQSAILTANPRPDIIHARSYVPALMALPAVKATRTKFLFDIRGFWADERIEGGAWPAGGAMYRTVKSLEKQFFVAADHIVTLTEASARIVSGFDYLDGRLPPVTVIPTCADLDRFTLRPRRADRPFTFGYLGSVGAGYLFDETLELFQAIRDVQPDAQLLVVNRNDHELIASSIRRAGVDAETIEVVSAEHSRVPELVSRMDLAAAFYKPTFSAAGRAPTKLAEYLGCGVPCVGNSGVGDVAGLLRSRRVGVVMDGFDRESMQGAAVAAVALTREPDIRERCARAAKDLFSLETGVERYDAIYRQLSADRFPRPASPA</sequence>
<dbReference type="PANTHER" id="PTHR12526">
    <property type="entry name" value="GLYCOSYLTRANSFERASE"/>
    <property type="match status" value="1"/>
</dbReference>
<reference evidence="2" key="2">
    <citation type="submission" date="2023-01" db="EMBL/GenBank/DDBJ databases">
        <authorList>
            <person name="Sun Q."/>
            <person name="Evtushenko L."/>
        </authorList>
    </citation>
    <scope>NUCLEOTIDE SEQUENCE</scope>
    <source>
        <strain evidence="2">VKM B-2347</strain>
    </source>
</reference>
<evidence type="ECO:0000313" key="3">
    <source>
        <dbReference type="Proteomes" id="UP001143372"/>
    </source>
</evidence>
<reference evidence="2" key="1">
    <citation type="journal article" date="2014" name="Int. J. Syst. Evol. Microbiol.">
        <title>Complete genome sequence of Corynebacterium casei LMG S-19264T (=DSM 44701T), isolated from a smear-ripened cheese.</title>
        <authorList>
            <consortium name="US DOE Joint Genome Institute (JGI-PGF)"/>
            <person name="Walter F."/>
            <person name="Albersmeier A."/>
            <person name="Kalinowski J."/>
            <person name="Ruckert C."/>
        </authorList>
    </citation>
    <scope>NUCLEOTIDE SEQUENCE</scope>
    <source>
        <strain evidence="2">VKM B-2347</strain>
    </source>
</reference>
<dbReference type="Proteomes" id="UP001143372">
    <property type="component" value="Unassembled WGS sequence"/>
</dbReference>
<dbReference type="EMBL" id="BSFI01000023">
    <property type="protein sequence ID" value="GLK69710.1"/>
    <property type="molecule type" value="Genomic_DNA"/>
</dbReference>
<evidence type="ECO:0000259" key="1">
    <source>
        <dbReference type="Pfam" id="PF13579"/>
    </source>
</evidence>
<dbReference type="Pfam" id="PF13579">
    <property type="entry name" value="Glyco_trans_4_4"/>
    <property type="match status" value="1"/>
</dbReference>
<keyword evidence="2" id="KW-0808">Transferase</keyword>
<dbReference type="PANTHER" id="PTHR12526:SF636">
    <property type="entry name" value="BLL3647 PROTEIN"/>
    <property type="match status" value="1"/>
</dbReference>
<dbReference type="Gene3D" id="3.40.50.2000">
    <property type="entry name" value="Glycogen Phosphorylase B"/>
    <property type="match status" value="2"/>
</dbReference>
<name>A0A9W6J5Q8_9HYPH</name>